<dbReference type="STRING" id="1765967.BW247_10695"/>
<gene>
    <name evidence="2" type="ORF">BW247_10695</name>
</gene>
<proteinExistence type="predicted"/>
<dbReference type="AlphaFoldDB" id="A0A1P8UI46"/>
<protein>
    <submittedName>
        <fullName evidence="2">VWA domain-containing protein</fullName>
    </submittedName>
</protein>
<dbReference type="EMBL" id="CP019434">
    <property type="protein sequence ID" value="APZ43497.1"/>
    <property type="molecule type" value="Genomic_DNA"/>
</dbReference>
<dbReference type="InterPro" id="IPR002035">
    <property type="entry name" value="VWF_A"/>
</dbReference>
<dbReference type="InterPro" id="IPR051928">
    <property type="entry name" value="NorD/CobT"/>
</dbReference>
<dbReference type="PROSITE" id="PS50234">
    <property type="entry name" value="VWFA"/>
    <property type="match status" value="1"/>
</dbReference>
<dbReference type="Pfam" id="PF00092">
    <property type="entry name" value="VWA"/>
    <property type="match status" value="1"/>
</dbReference>
<dbReference type="CDD" id="cd01454">
    <property type="entry name" value="vWA_norD_type"/>
    <property type="match status" value="1"/>
</dbReference>
<dbReference type="InterPro" id="IPR036465">
    <property type="entry name" value="vWFA_dom_sf"/>
</dbReference>
<evidence type="ECO:0000313" key="3">
    <source>
        <dbReference type="Proteomes" id="UP000243807"/>
    </source>
</evidence>
<accession>A0A1P8UI46</accession>
<dbReference type="PANTHER" id="PTHR41248:SF1">
    <property type="entry name" value="NORD PROTEIN"/>
    <property type="match status" value="1"/>
</dbReference>
<feature type="domain" description="VWFA" evidence="1">
    <location>
        <begin position="593"/>
        <end position="779"/>
    </location>
</feature>
<dbReference type="Proteomes" id="UP000243807">
    <property type="component" value="Chromosome"/>
</dbReference>
<dbReference type="KEGG" id="afy:BW247_10695"/>
<name>A0A1P8UI46_9GAMM</name>
<sequence>MSIRLEEHQALLDVLPAHAAALLHDNWADATRVFSGAGLRNYLRGVEALHDLGRTEELLLTYIEKAPPLARAIGEDNVPRLLEFVLAMASKTSGEVLALLVDKAPGAAARLGDAEVFEQFLDLMSNVAAKAPRGMRALLEHLDPLFAQLTLGGLRRWVQWGLRVYAHDIEGQQRYFSLQSPDSLSVLQSERKGTVFIEVQRRLNMYLRAIWGRDFFMRPTAGDYEDREGLRPYIERYVIHIADAYDDYRPQGDDTPSERVVSGLDIYRAAVNHCAAHLVFTHTPMDGQDLDNLQRAVCELIEDARVEALAIARFPNMRGAWLALFPAPVTDAPARYGDLLHRLAYALLDADYTDPHDWVREAAQRFRALPDLEAEGLSIDLGLQLAAELAGFDLPPFHLVNDRQRAIYRDDNRFVWLAGEYDTDAALQATWEPKQQRRDVSIMEMVTTLDNEYAGDDAQEIWTLGTEFLLDDGSSLNELEGTQRISQPIHYHEWDYQIQLQRPEWATVIERRPPLGKLDDIEGTLEALKPTISRLKHQIEALVPQGMQRIRHLEDGDELDVDAAVRAMIDLRMGRQPDPRVMMRNRLHTRDIGVLVLLDVSESTNDPVPGGDGDETILSLTRKACLVLAEALETIGDPFALHGFCSDSRHDVHYLRYKDFDQPFDDTGKGRLAGMTGGYSTRLGTALRHAGTHLHDMARQKKLLLVITDGEPADVDVRDPQYLRQDARIAVDELRRSGITTFGLSLDPYADQYVSQIFGVGHYAVIDRVDRLPEKLSALYMGLTR</sequence>
<dbReference type="PANTHER" id="PTHR41248">
    <property type="entry name" value="NORD PROTEIN"/>
    <property type="match status" value="1"/>
</dbReference>
<dbReference type="SUPFAM" id="SSF53300">
    <property type="entry name" value="vWA-like"/>
    <property type="match status" value="1"/>
</dbReference>
<dbReference type="Gene3D" id="3.40.50.410">
    <property type="entry name" value="von Willebrand factor, type A domain"/>
    <property type="match status" value="1"/>
</dbReference>
<dbReference type="OrthoDB" id="9758211at2"/>
<keyword evidence="3" id="KW-1185">Reference proteome</keyword>
<evidence type="ECO:0000259" key="1">
    <source>
        <dbReference type="PROSITE" id="PS50234"/>
    </source>
</evidence>
<dbReference type="SMART" id="SM00327">
    <property type="entry name" value="VWA"/>
    <property type="match status" value="1"/>
</dbReference>
<organism evidence="2 3">
    <name type="scientific">Acidihalobacter ferrooxydans</name>
    <dbReference type="NCBI Taxonomy" id="1765967"/>
    <lineage>
        <taxon>Bacteria</taxon>
        <taxon>Pseudomonadati</taxon>
        <taxon>Pseudomonadota</taxon>
        <taxon>Gammaproteobacteria</taxon>
        <taxon>Chromatiales</taxon>
        <taxon>Ectothiorhodospiraceae</taxon>
        <taxon>Acidihalobacter</taxon>
    </lineage>
</organism>
<dbReference type="RefSeq" id="WP_076837137.1">
    <property type="nucleotide sequence ID" value="NZ_CP019434.1"/>
</dbReference>
<evidence type="ECO:0000313" key="2">
    <source>
        <dbReference type="EMBL" id="APZ43497.1"/>
    </source>
</evidence>
<reference evidence="2 3" key="1">
    <citation type="submission" date="2017-01" db="EMBL/GenBank/DDBJ databases">
        <title>Draft sequence of Acidihalobacter ferrooxidans strain DSM 14175 (strain V8).</title>
        <authorList>
            <person name="Khaleque H.N."/>
            <person name="Ramsay J.P."/>
            <person name="Murphy R.J.T."/>
            <person name="Kaksonen A.H."/>
            <person name="Boxall N.J."/>
            <person name="Watkin E.L.J."/>
        </authorList>
    </citation>
    <scope>NUCLEOTIDE SEQUENCE [LARGE SCALE GENOMIC DNA]</scope>
    <source>
        <strain evidence="2 3">V8</strain>
    </source>
</reference>